<feature type="non-terminal residue" evidence="9">
    <location>
        <position position="1"/>
    </location>
</feature>
<dbReference type="Pfam" id="PF04178">
    <property type="entry name" value="Got1"/>
    <property type="match status" value="1"/>
</dbReference>
<dbReference type="PANTHER" id="PTHR23137">
    <property type="entry name" value="VESICLE TRANSPORT PROTEIN-RELATED"/>
    <property type="match status" value="1"/>
</dbReference>
<evidence type="ECO:0000256" key="6">
    <source>
        <dbReference type="ARBA" id="ARBA00023136"/>
    </source>
</evidence>
<evidence type="ECO:0000313" key="9">
    <source>
        <dbReference type="EMBL" id="MED6158105.1"/>
    </source>
</evidence>
<feature type="transmembrane region" description="Helical" evidence="8">
    <location>
        <begin position="20"/>
        <end position="40"/>
    </location>
</feature>
<gene>
    <name evidence="9" type="ORF">PIB30_029540</name>
</gene>
<protein>
    <recommendedName>
        <fullName evidence="8">Vesicle transport protein</fullName>
    </recommendedName>
</protein>
<evidence type="ECO:0000256" key="4">
    <source>
        <dbReference type="ARBA" id="ARBA00022927"/>
    </source>
</evidence>
<comment type="caution">
    <text evidence="8">Lacks conserved residue(s) required for the propagation of feature annotation.</text>
</comment>
<dbReference type="PANTHER" id="PTHR23137:SF29">
    <property type="entry name" value="VESICLE TRANSPORT PROTEIN"/>
    <property type="match status" value="1"/>
</dbReference>
<comment type="caution">
    <text evidence="9">The sequence shown here is derived from an EMBL/GenBank/DDBJ whole genome shotgun (WGS) entry which is preliminary data.</text>
</comment>
<dbReference type="InterPro" id="IPR011691">
    <property type="entry name" value="Vesicle_transpt_SFT2"/>
</dbReference>
<name>A0ABU6UCD6_9FABA</name>
<comment type="function">
    <text evidence="8">May be involved in fusion of retrograde transport vesicles derived from an endocytic compartment with the Golgi complex.</text>
</comment>
<dbReference type="InterPro" id="IPR007305">
    <property type="entry name" value="Vesicle_transpt_Got1/SFT2"/>
</dbReference>
<evidence type="ECO:0000256" key="7">
    <source>
        <dbReference type="ARBA" id="ARBA00025800"/>
    </source>
</evidence>
<keyword evidence="10" id="KW-1185">Reference proteome</keyword>
<reference evidence="9 10" key="1">
    <citation type="journal article" date="2023" name="Plants (Basel)">
        <title>Bridging the Gap: Combining Genomics and Transcriptomics Approaches to Understand Stylosanthes scabra, an Orphan Legume from the Brazilian Caatinga.</title>
        <authorList>
            <person name="Ferreira-Neto J.R.C."/>
            <person name="da Silva M.D."/>
            <person name="Binneck E."/>
            <person name="de Melo N.F."/>
            <person name="da Silva R.H."/>
            <person name="de Melo A.L.T.M."/>
            <person name="Pandolfi V."/>
            <person name="Bustamante F.O."/>
            <person name="Brasileiro-Vidal A.C."/>
            <person name="Benko-Iseppon A.M."/>
        </authorList>
    </citation>
    <scope>NUCLEOTIDE SEQUENCE [LARGE SCALE GENOMIC DNA]</scope>
    <source>
        <tissue evidence="9">Leaves</tissue>
    </source>
</reference>
<evidence type="ECO:0000313" key="10">
    <source>
        <dbReference type="Proteomes" id="UP001341840"/>
    </source>
</evidence>
<keyword evidence="2 8" id="KW-0813">Transport</keyword>
<dbReference type="EMBL" id="JASCZI010120949">
    <property type="protein sequence ID" value="MED6158105.1"/>
    <property type="molecule type" value="Genomic_DNA"/>
</dbReference>
<evidence type="ECO:0000256" key="5">
    <source>
        <dbReference type="ARBA" id="ARBA00022989"/>
    </source>
</evidence>
<keyword evidence="5 8" id="KW-1133">Transmembrane helix</keyword>
<keyword evidence="6 8" id="KW-0472">Membrane</keyword>
<organism evidence="9 10">
    <name type="scientific">Stylosanthes scabra</name>
    <dbReference type="NCBI Taxonomy" id="79078"/>
    <lineage>
        <taxon>Eukaryota</taxon>
        <taxon>Viridiplantae</taxon>
        <taxon>Streptophyta</taxon>
        <taxon>Embryophyta</taxon>
        <taxon>Tracheophyta</taxon>
        <taxon>Spermatophyta</taxon>
        <taxon>Magnoliopsida</taxon>
        <taxon>eudicotyledons</taxon>
        <taxon>Gunneridae</taxon>
        <taxon>Pentapetalae</taxon>
        <taxon>rosids</taxon>
        <taxon>fabids</taxon>
        <taxon>Fabales</taxon>
        <taxon>Fabaceae</taxon>
        <taxon>Papilionoideae</taxon>
        <taxon>50 kb inversion clade</taxon>
        <taxon>dalbergioids sensu lato</taxon>
        <taxon>Dalbergieae</taxon>
        <taxon>Pterocarpus clade</taxon>
        <taxon>Stylosanthes</taxon>
    </lineage>
</organism>
<evidence type="ECO:0000256" key="2">
    <source>
        <dbReference type="ARBA" id="ARBA00022448"/>
    </source>
</evidence>
<keyword evidence="3 8" id="KW-0812">Transmembrane</keyword>
<feature type="transmembrane region" description="Helical" evidence="8">
    <location>
        <begin position="46"/>
        <end position="68"/>
    </location>
</feature>
<dbReference type="Proteomes" id="UP001341840">
    <property type="component" value="Unassembled WGS sequence"/>
</dbReference>
<evidence type="ECO:0000256" key="8">
    <source>
        <dbReference type="RuleBase" id="RU363111"/>
    </source>
</evidence>
<accession>A0ABU6UCD6</accession>
<sequence>TAFLLGPAQQLGMMFDTVRVFATVMYVGCVVIALICALWIHSKLLTIIAIIIEIVALIWTIWPLPLLIKTHTSLIRLFPLNTLTPFPKSQITLRKNCSSSSLHSLQKLKVGRSLLCGAANDVDCWNSLDAEDLKAA</sequence>
<keyword evidence="4 8" id="KW-0653">Protein transport</keyword>
<comment type="subcellular location">
    <subcellularLocation>
        <location evidence="1 8">Membrane</location>
        <topology evidence="1 8">Multi-pass membrane protein</topology>
    </subcellularLocation>
</comment>
<evidence type="ECO:0000256" key="3">
    <source>
        <dbReference type="ARBA" id="ARBA00022692"/>
    </source>
</evidence>
<proteinExistence type="inferred from homology"/>
<evidence type="ECO:0000256" key="1">
    <source>
        <dbReference type="ARBA" id="ARBA00004141"/>
    </source>
</evidence>
<comment type="similarity">
    <text evidence="7 8">Belongs to the SFT2 family.</text>
</comment>